<evidence type="ECO:0008006" key="6">
    <source>
        <dbReference type="Google" id="ProtNLM"/>
    </source>
</evidence>
<dbReference type="GO" id="GO:0005524">
    <property type="term" value="F:ATP binding"/>
    <property type="evidence" value="ECO:0007669"/>
    <property type="project" value="UniProtKB-KW"/>
</dbReference>
<evidence type="ECO:0000313" key="4">
    <source>
        <dbReference type="EMBL" id="CAG7826790.1"/>
    </source>
</evidence>
<dbReference type="Proteomes" id="UP000708208">
    <property type="component" value="Unassembled WGS sequence"/>
</dbReference>
<dbReference type="GO" id="GO:0140662">
    <property type="term" value="F:ATP-dependent protein folding chaperone"/>
    <property type="evidence" value="ECO:0007669"/>
    <property type="project" value="InterPro"/>
</dbReference>
<keyword evidence="3" id="KW-0067">ATP-binding</keyword>
<evidence type="ECO:0000256" key="1">
    <source>
        <dbReference type="ARBA" id="ARBA00007381"/>
    </source>
</evidence>
<evidence type="ECO:0000313" key="5">
    <source>
        <dbReference type="Proteomes" id="UP000708208"/>
    </source>
</evidence>
<keyword evidence="2" id="KW-0547">Nucleotide-binding</keyword>
<sequence>MCSLRTCGRHFSDPNIQKLRKYWPFDIDEGEDGKILFKVRNQFLLPEQVLAHLLTYLKGTADEYLGDPIINAVVAVPAYFGPGQRALTKDACNKAGLNVLQFVSEPVAAAVAYGLHLQREDHKRNCLIFDLGGGT</sequence>
<dbReference type="OrthoDB" id="29851at2759"/>
<dbReference type="Pfam" id="PF00012">
    <property type="entry name" value="HSP70"/>
    <property type="match status" value="1"/>
</dbReference>
<dbReference type="EMBL" id="CAJVCH010541141">
    <property type="protein sequence ID" value="CAG7826790.1"/>
    <property type="molecule type" value="Genomic_DNA"/>
</dbReference>
<proteinExistence type="inferred from homology"/>
<dbReference type="PANTHER" id="PTHR19375">
    <property type="entry name" value="HEAT SHOCK PROTEIN 70KDA"/>
    <property type="match status" value="1"/>
</dbReference>
<dbReference type="AlphaFoldDB" id="A0A8J2LRL7"/>
<gene>
    <name evidence="4" type="ORF">AFUS01_LOCUS36827</name>
</gene>
<keyword evidence="5" id="KW-1185">Reference proteome</keyword>
<comment type="caution">
    <text evidence="4">The sequence shown here is derived from an EMBL/GenBank/DDBJ whole genome shotgun (WGS) entry which is preliminary data.</text>
</comment>
<feature type="non-terminal residue" evidence="4">
    <location>
        <position position="1"/>
    </location>
</feature>
<accession>A0A8J2LRL7</accession>
<reference evidence="4" key="1">
    <citation type="submission" date="2021-06" db="EMBL/GenBank/DDBJ databases">
        <authorList>
            <person name="Hodson N. C."/>
            <person name="Mongue J. A."/>
            <person name="Jaron S. K."/>
        </authorList>
    </citation>
    <scope>NUCLEOTIDE SEQUENCE</scope>
</reference>
<evidence type="ECO:0000256" key="2">
    <source>
        <dbReference type="ARBA" id="ARBA00022741"/>
    </source>
</evidence>
<comment type="similarity">
    <text evidence="1">Belongs to the heat shock protein 70 family.</text>
</comment>
<protein>
    <recommendedName>
        <fullName evidence="6">Heat shock protein 70</fullName>
    </recommendedName>
</protein>
<evidence type="ECO:0000256" key="3">
    <source>
        <dbReference type="ARBA" id="ARBA00022840"/>
    </source>
</evidence>
<name>A0A8J2LRL7_9HEXA</name>
<dbReference type="FunFam" id="3.30.420.40:FF:000028">
    <property type="entry name" value="heat shock 70 kDa protein-like"/>
    <property type="match status" value="1"/>
</dbReference>
<organism evidence="4 5">
    <name type="scientific">Allacma fusca</name>
    <dbReference type="NCBI Taxonomy" id="39272"/>
    <lineage>
        <taxon>Eukaryota</taxon>
        <taxon>Metazoa</taxon>
        <taxon>Ecdysozoa</taxon>
        <taxon>Arthropoda</taxon>
        <taxon>Hexapoda</taxon>
        <taxon>Collembola</taxon>
        <taxon>Symphypleona</taxon>
        <taxon>Sminthuridae</taxon>
        <taxon>Allacma</taxon>
    </lineage>
</organism>
<dbReference type="InterPro" id="IPR013126">
    <property type="entry name" value="Hsp_70_fam"/>
</dbReference>